<accession>A0A8T9CEK6</accession>
<dbReference type="AlphaFoldDB" id="A0A8T9CEK6"/>
<protein>
    <submittedName>
        <fullName evidence="2">Uncharacterized protein</fullName>
    </submittedName>
</protein>
<name>A0A8T9CEK6_9HELO</name>
<proteinExistence type="predicted"/>
<sequence length="158" mass="15895">MKFATIASSLALCATFVSAADSSLNVASVISDFYPSSTPNVAAAVSTSLASALHSVDMTWTDSPAFTSAASAIYSAAPDSIKSSIEKSGYGYKEITAQDWYTKSVPQAQQTAIAGEINAIDSVAEKFVPTGTSTAGAAKQTGMAVAGVVGVVGLLAAL</sequence>
<evidence type="ECO:0000313" key="2">
    <source>
        <dbReference type="EMBL" id="TVY83676.1"/>
    </source>
</evidence>
<evidence type="ECO:0000313" key="3">
    <source>
        <dbReference type="Proteomes" id="UP000469558"/>
    </source>
</evidence>
<keyword evidence="1" id="KW-0732">Signal</keyword>
<evidence type="ECO:0000256" key="1">
    <source>
        <dbReference type="SAM" id="SignalP"/>
    </source>
</evidence>
<feature type="chain" id="PRO_5035812841" evidence="1">
    <location>
        <begin position="20"/>
        <end position="158"/>
    </location>
</feature>
<dbReference type="EMBL" id="QGMK01000166">
    <property type="protein sequence ID" value="TVY83676.1"/>
    <property type="molecule type" value="Genomic_DNA"/>
</dbReference>
<keyword evidence="3" id="KW-1185">Reference proteome</keyword>
<dbReference type="Proteomes" id="UP000469558">
    <property type="component" value="Unassembled WGS sequence"/>
</dbReference>
<comment type="caution">
    <text evidence="2">The sequence shown here is derived from an EMBL/GenBank/DDBJ whole genome shotgun (WGS) entry which is preliminary data.</text>
</comment>
<organism evidence="2 3">
    <name type="scientific">Lachnellula suecica</name>
    <dbReference type="NCBI Taxonomy" id="602035"/>
    <lineage>
        <taxon>Eukaryota</taxon>
        <taxon>Fungi</taxon>
        <taxon>Dikarya</taxon>
        <taxon>Ascomycota</taxon>
        <taxon>Pezizomycotina</taxon>
        <taxon>Leotiomycetes</taxon>
        <taxon>Helotiales</taxon>
        <taxon>Lachnaceae</taxon>
        <taxon>Lachnellula</taxon>
    </lineage>
</organism>
<feature type="signal peptide" evidence="1">
    <location>
        <begin position="1"/>
        <end position="19"/>
    </location>
</feature>
<gene>
    <name evidence="2" type="ORF">LSUE1_G003103</name>
</gene>
<dbReference type="OrthoDB" id="3556547at2759"/>
<reference evidence="2 3" key="1">
    <citation type="submission" date="2018-05" db="EMBL/GenBank/DDBJ databases">
        <title>Genome sequencing and assembly of the regulated plant pathogen Lachnellula willkommii and related sister species for the development of diagnostic species identification markers.</title>
        <authorList>
            <person name="Giroux E."/>
            <person name="Bilodeau G."/>
        </authorList>
    </citation>
    <scope>NUCLEOTIDE SEQUENCE [LARGE SCALE GENOMIC DNA]</scope>
    <source>
        <strain evidence="2 3">CBS 268.59</strain>
    </source>
</reference>